<gene>
    <name evidence="1" type="ORF">OBE_15148</name>
</gene>
<accession>K1RZL9</accession>
<name>K1RZL9_9ZZZZ</name>
<proteinExistence type="predicted"/>
<feature type="non-terminal residue" evidence="1">
    <location>
        <position position="1"/>
    </location>
</feature>
<dbReference type="AlphaFoldDB" id="K1RZL9"/>
<comment type="caution">
    <text evidence="1">The sequence shown here is derived from an EMBL/GenBank/DDBJ whole genome shotgun (WGS) entry which is preliminary data.</text>
</comment>
<dbReference type="EMBL" id="AJWZ01010422">
    <property type="protein sequence ID" value="EKC48514.1"/>
    <property type="molecule type" value="Genomic_DNA"/>
</dbReference>
<reference evidence="1" key="1">
    <citation type="journal article" date="2013" name="Environ. Microbiol.">
        <title>Microbiota from the distal guts of lean and obese adolescents exhibit partial functional redundancy besides clear differences in community structure.</title>
        <authorList>
            <person name="Ferrer M."/>
            <person name="Ruiz A."/>
            <person name="Lanza F."/>
            <person name="Haange S.B."/>
            <person name="Oberbach A."/>
            <person name="Till H."/>
            <person name="Bargiela R."/>
            <person name="Campoy C."/>
            <person name="Segura M.T."/>
            <person name="Richter M."/>
            <person name="von Bergen M."/>
            <person name="Seifert J."/>
            <person name="Suarez A."/>
        </authorList>
    </citation>
    <scope>NUCLEOTIDE SEQUENCE</scope>
</reference>
<protein>
    <submittedName>
        <fullName evidence="1">Protein containing DUF1848</fullName>
    </submittedName>
</protein>
<evidence type="ECO:0000313" key="1">
    <source>
        <dbReference type="EMBL" id="EKC48514.1"/>
    </source>
</evidence>
<dbReference type="Pfam" id="PF08902">
    <property type="entry name" value="DUF1848"/>
    <property type="match status" value="1"/>
</dbReference>
<organism evidence="1">
    <name type="scientific">human gut metagenome</name>
    <dbReference type="NCBI Taxonomy" id="408170"/>
    <lineage>
        <taxon>unclassified sequences</taxon>
        <taxon>metagenomes</taxon>
        <taxon>organismal metagenomes</taxon>
    </lineage>
</organism>
<sequence>VFHITITPYKKDIEPKVIDKKLIIAAVKKISSIVGKEYTVVRYDPIFLSPKYDLNYHLKCFERLCEQLDGYINHIIVSFIDEYKNVKNNSKILNIREPNEEDYEIIGTSFSNIAKKHNITVQTCAEKQNLVQYGFIKSDCLTPNMVFKLTGLTKMKKWTSRKTPYCDCVEMVDVGAYNTCLHFCKYCYANYSEKEVIKNNKLHNPASSLLIGEIESDDIIKVRKK</sequence>
<dbReference type="InterPro" id="IPR014998">
    <property type="entry name" value="DUF1848"/>
</dbReference>